<evidence type="ECO:0000256" key="2">
    <source>
        <dbReference type="ARBA" id="ARBA00023141"/>
    </source>
</evidence>
<dbReference type="SUPFAM" id="SSF53223">
    <property type="entry name" value="Aminoacid dehydrogenase-like, N-terminal domain"/>
    <property type="match status" value="1"/>
</dbReference>
<comment type="caution">
    <text evidence="5">The sequence shown here is derived from an EMBL/GenBank/DDBJ whole genome shotgun (WGS) entry which is preliminary data.</text>
</comment>
<organism evidence="5 6">
    <name type="scientific">Brevibacterium celere</name>
    <dbReference type="NCBI Taxonomy" id="225845"/>
    <lineage>
        <taxon>Bacteria</taxon>
        <taxon>Bacillati</taxon>
        <taxon>Actinomycetota</taxon>
        <taxon>Actinomycetes</taxon>
        <taxon>Micrococcales</taxon>
        <taxon>Brevibacteriaceae</taxon>
        <taxon>Brevibacterium</taxon>
    </lineage>
</organism>
<keyword evidence="2" id="KW-0057">Aromatic amino acid biosynthesis</keyword>
<gene>
    <name evidence="5" type="ORF">DFO65_107148</name>
</gene>
<dbReference type="InterPro" id="IPR036291">
    <property type="entry name" value="NAD(P)-bd_dom_sf"/>
</dbReference>
<dbReference type="GO" id="GO:0009423">
    <property type="term" value="P:chorismate biosynthetic process"/>
    <property type="evidence" value="ECO:0007669"/>
    <property type="project" value="TreeGrafter"/>
</dbReference>
<protein>
    <submittedName>
        <fullName evidence="5">Shikimate dehydrogenase</fullName>
    </submittedName>
</protein>
<dbReference type="Gene3D" id="3.40.50.10860">
    <property type="entry name" value="Leucine Dehydrogenase, chain A, domain 1"/>
    <property type="match status" value="1"/>
</dbReference>
<dbReference type="Proteomes" id="UP000253509">
    <property type="component" value="Unassembled WGS sequence"/>
</dbReference>
<accession>A0A366IIF3</accession>
<dbReference type="GO" id="GO:0009073">
    <property type="term" value="P:aromatic amino acid family biosynthetic process"/>
    <property type="evidence" value="ECO:0007669"/>
    <property type="project" value="UniProtKB-KW"/>
</dbReference>
<evidence type="ECO:0000313" key="5">
    <source>
        <dbReference type="EMBL" id="RBP70826.1"/>
    </source>
</evidence>
<dbReference type="GO" id="GO:0050661">
    <property type="term" value="F:NADP binding"/>
    <property type="evidence" value="ECO:0007669"/>
    <property type="project" value="TreeGrafter"/>
</dbReference>
<dbReference type="InterPro" id="IPR013708">
    <property type="entry name" value="Shikimate_DH-bd_N"/>
</dbReference>
<feature type="domain" description="Shikimate dehydrogenase substrate binding N-terminal" evidence="4">
    <location>
        <begin position="8"/>
        <end position="92"/>
    </location>
</feature>
<dbReference type="RefSeq" id="WP_113904618.1">
    <property type="nucleotide sequence ID" value="NZ_QNSB01000007.1"/>
</dbReference>
<comment type="pathway">
    <text evidence="1">Metabolic intermediate biosynthesis; chorismate biosynthesis; chorismate from D-erythrose 4-phosphate and phosphoenolpyruvate: step 4/7.</text>
</comment>
<dbReference type="AlphaFoldDB" id="A0A366IIF3"/>
<keyword evidence="6" id="KW-1185">Reference proteome</keyword>
<evidence type="ECO:0000313" key="6">
    <source>
        <dbReference type="Proteomes" id="UP000253509"/>
    </source>
</evidence>
<dbReference type="Gene3D" id="3.40.50.720">
    <property type="entry name" value="NAD(P)-binding Rossmann-like Domain"/>
    <property type="match status" value="1"/>
</dbReference>
<dbReference type="SUPFAM" id="SSF51735">
    <property type="entry name" value="NAD(P)-binding Rossmann-fold domains"/>
    <property type="match status" value="1"/>
</dbReference>
<dbReference type="InterPro" id="IPR022893">
    <property type="entry name" value="Shikimate_DH_fam"/>
</dbReference>
<dbReference type="EMBL" id="QNSB01000007">
    <property type="protein sequence ID" value="RBP70826.1"/>
    <property type="molecule type" value="Genomic_DNA"/>
</dbReference>
<dbReference type="GO" id="GO:0005829">
    <property type="term" value="C:cytosol"/>
    <property type="evidence" value="ECO:0007669"/>
    <property type="project" value="TreeGrafter"/>
</dbReference>
<feature type="compositionally biased region" description="Low complexity" evidence="3">
    <location>
        <begin position="284"/>
        <end position="309"/>
    </location>
</feature>
<name>A0A366IIF3_9MICO</name>
<evidence type="ECO:0000256" key="3">
    <source>
        <dbReference type="SAM" id="MobiDB-lite"/>
    </source>
</evidence>
<evidence type="ECO:0000259" key="4">
    <source>
        <dbReference type="Pfam" id="PF08501"/>
    </source>
</evidence>
<dbReference type="Pfam" id="PF08501">
    <property type="entry name" value="Shikimate_dh_N"/>
    <property type="match status" value="1"/>
</dbReference>
<evidence type="ECO:0000256" key="1">
    <source>
        <dbReference type="ARBA" id="ARBA00004871"/>
    </source>
</evidence>
<keyword evidence="2" id="KW-0028">Amino-acid biosynthesis</keyword>
<dbReference type="GO" id="GO:0004764">
    <property type="term" value="F:shikimate 3-dehydrogenase (NADP+) activity"/>
    <property type="evidence" value="ECO:0007669"/>
    <property type="project" value="InterPro"/>
</dbReference>
<dbReference type="InterPro" id="IPR046346">
    <property type="entry name" value="Aminoacid_DH-like_N_sf"/>
</dbReference>
<sequence>MATIRAAVLGRPIGHSKSPLLHRAAFAALGLDDSEYTRFDVGAEELGSFLAAHADFTGFSLTMPLKERLVDLAATAGWVLDDTAHLTGVGNTLVRSRDSTLVANTDVQGIVGALSSPLRAARARRRGEAAGPVGERLAGEGTGRAVILGAGATARSAVVACARLGVTEIDLLVRNPSRASGVLDLCTRLGITAATAPLTVLPTAEILISTLPAEAVPDLEWPADVRGGVALDVAYATASAFLAGAARRGVTPVDGTAMLVEQAVEQFVMFLAAARGDEGRGKHPGTPAPGEARPEPEGTASPDAAAAERAAVASAMHAALDARTAVADGTPRTAGASAG</sequence>
<dbReference type="PANTHER" id="PTHR21089">
    <property type="entry name" value="SHIKIMATE DEHYDROGENASE"/>
    <property type="match status" value="1"/>
</dbReference>
<feature type="region of interest" description="Disordered" evidence="3">
    <location>
        <begin position="276"/>
        <end position="309"/>
    </location>
</feature>
<reference evidence="5 6" key="1">
    <citation type="submission" date="2018-06" db="EMBL/GenBank/DDBJ databases">
        <title>Freshwater and sediment microbial communities from various areas in North America, analyzing microbe dynamics in response to fracking.</title>
        <authorList>
            <person name="Lamendella R."/>
        </authorList>
    </citation>
    <scope>NUCLEOTIDE SEQUENCE [LARGE SCALE GENOMIC DNA]</scope>
    <source>
        <strain evidence="5 6">3b_TX</strain>
    </source>
</reference>
<dbReference type="PANTHER" id="PTHR21089:SF1">
    <property type="entry name" value="BIFUNCTIONAL 3-DEHYDROQUINATE DEHYDRATASE_SHIKIMATE DEHYDROGENASE, CHLOROPLASTIC"/>
    <property type="match status" value="1"/>
</dbReference>
<proteinExistence type="predicted"/>
<dbReference type="GO" id="GO:0019632">
    <property type="term" value="P:shikimate metabolic process"/>
    <property type="evidence" value="ECO:0007669"/>
    <property type="project" value="TreeGrafter"/>
</dbReference>